<accession>E4YKV4</accession>
<feature type="non-terminal residue" evidence="1">
    <location>
        <position position="818"/>
    </location>
</feature>
<sequence>MDKSDDSILTRDIEYNDSISALDSAPRVPLLDPYDLFESNTAEIEEIKQALPKCDDSGTQLDTTSQLPLLQISLNMFTTGDLQSKLKTPSTINYNEDLFADLDGVLDSKKDKSNRPKGLATTGNKRIITYGNMSKISEVSDKINVDKEDDDSFEFSQELTSQYFMPAETQKTSKNIAKSPEKPNVLKIDNDDEFDFSMCKKPSKNTFKPPSTLNKTSSKSVESAIVKQFYQSGSTSLFTTGTGSSICLPGLTPLNNSKVSIPASVVFASPKIPLEEKKAVDKKAFAADEGRKQPLVEISPNLLANKSPVVSTNDSLENSLSQCLFNSVSPVYKPKAIAETKKEPVNKLSKNIFKGLNEITTDDVAPNKEENFLKPVFQGFKTGLGAPAKIDPAALKAVRDCNQEKSQNDQLSDAAKKSSFPGFKTFGSHGGDVKIDNAAIKHVQNFLSTDTVSTPTFSGFQTALGNPMEIDKKATEVVKSTLDGSEAYAKGSGFGGFQTAHGVPMKVDEKALQAVKGTLNAHPNTTESGFSGFKTGLGAKVKTDESALKFIKDQERSYIETNATQNTTAENLNAKLDLLLSATSSKSNVITPEVQPILDLEVTSSSLDRSISPSIAFFENIKKDLQLKSENLMPKTANELQEAKLSLPRPEFMIKPSLKRKSDETDAPAKKPKRSFMLEYSQEKLDIMRAQILLENCRYSINLPPPLRRDPPELEYIEETEDKNEYTIKEATEKESTENRSERVEEPCRIYLPWASFVNPESDSSLYRLTLIAYELELKERRSSFLKRQNPCISFAVPVKAPKNISKHSTPKVGLSLK</sequence>
<proteinExistence type="predicted"/>
<dbReference type="Proteomes" id="UP000011014">
    <property type="component" value="Unassembled WGS sequence"/>
</dbReference>
<reference evidence="1" key="1">
    <citation type="journal article" date="2010" name="Science">
        <title>Plasticity of animal genome architecture unmasked by rapid evolution of a pelagic tunicate.</title>
        <authorList>
            <person name="Denoeud F."/>
            <person name="Henriet S."/>
            <person name="Mungpakdee S."/>
            <person name="Aury J.M."/>
            <person name="Da Silva C."/>
            <person name="Brinkmann H."/>
            <person name="Mikhaleva J."/>
            <person name="Olsen L.C."/>
            <person name="Jubin C."/>
            <person name="Canestro C."/>
            <person name="Bouquet J.M."/>
            <person name="Danks G."/>
            <person name="Poulain J."/>
            <person name="Campsteijn C."/>
            <person name="Adamski M."/>
            <person name="Cross I."/>
            <person name="Yadetie F."/>
            <person name="Muffato M."/>
            <person name="Louis A."/>
            <person name="Butcher S."/>
            <person name="Tsagkogeorga G."/>
            <person name="Konrad A."/>
            <person name="Singh S."/>
            <person name="Jensen M.F."/>
            <person name="Cong E.H."/>
            <person name="Eikeseth-Otteraa H."/>
            <person name="Noel B."/>
            <person name="Anthouard V."/>
            <person name="Porcel B.M."/>
            <person name="Kachouri-Lafond R."/>
            <person name="Nishino A."/>
            <person name="Ugolini M."/>
            <person name="Chourrout P."/>
            <person name="Nishida H."/>
            <person name="Aasland R."/>
            <person name="Huzurbazar S."/>
            <person name="Westhof E."/>
            <person name="Delsuc F."/>
            <person name="Lehrach H."/>
            <person name="Reinhardt R."/>
            <person name="Weissenbach J."/>
            <person name="Roy S.W."/>
            <person name="Artiguenave F."/>
            <person name="Postlethwait J.H."/>
            <person name="Manak J.R."/>
            <person name="Thompson E.M."/>
            <person name="Jaillon O."/>
            <person name="Du Pasquier L."/>
            <person name="Boudinot P."/>
            <person name="Liberles D.A."/>
            <person name="Volff J.N."/>
            <person name="Philippe H."/>
            <person name="Lenhard B."/>
            <person name="Roest Crollius H."/>
            <person name="Wincker P."/>
            <person name="Chourrout D."/>
        </authorList>
    </citation>
    <scope>NUCLEOTIDE SEQUENCE [LARGE SCALE GENOMIC DNA]</scope>
</reference>
<name>E4YKV4_OIKDI</name>
<protein>
    <submittedName>
        <fullName evidence="1">Uncharacterized protein</fullName>
    </submittedName>
</protein>
<dbReference type="AlphaFoldDB" id="E4YKV4"/>
<dbReference type="EMBL" id="FN654726">
    <property type="protein sequence ID" value="CBY36115.1"/>
    <property type="molecule type" value="Genomic_DNA"/>
</dbReference>
<organism evidence="1">
    <name type="scientific">Oikopleura dioica</name>
    <name type="common">Tunicate</name>
    <dbReference type="NCBI Taxonomy" id="34765"/>
    <lineage>
        <taxon>Eukaryota</taxon>
        <taxon>Metazoa</taxon>
        <taxon>Chordata</taxon>
        <taxon>Tunicata</taxon>
        <taxon>Appendicularia</taxon>
        <taxon>Copelata</taxon>
        <taxon>Oikopleuridae</taxon>
        <taxon>Oikopleura</taxon>
    </lineage>
</organism>
<gene>
    <name evidence="1" type="ORF">GSOID_T00028598001</name>
</gene>
<evidence type="ECO:0000313" key="1">
    <source>
        <dbReference type="EMBL" id="CBY36115.1"/>
    </source>
</evidence>